<accession>A0A0F9EE73</accession>
<gene>
    <name evidence="2" type="ORF">LCGC14_2085530</name>
</gene>
<dbReference type="EMBL" id="LAZR01025291">
    <property type="protein sequence ID" value="KKL72378.1"/>
    <property type="molecule type" value="Genomic_DNA"/>
</dbReference>
<comment type="caution">
    <text evidence="2">The sequence shown here is derived from an EMBL/GenBank/DDBJ whole genome shotgun (WGS) entry which is preliminary data.</text>
</comment>
<sequence>MTTKPESRRIRDPPKDAKTKHNAVIIKRAVTSTVHINIKTHM</sequence>
<feature type="compositionally biased region" description="Basic and acidic residues" evidence="1">
    <location>
        <begin position="1"/>
        <end position="19"/>
    </location>
</feature>
<name>A0A0F9EE73_9ZZZZ</name>
<dbReference type="AlphaFoldDB" id="A0A0F9EE73"/>
<feature type="non-terminal residue" evidence="2">
    <location>
        <position position="42"/>
    </location>
</feature>
<feature type="region of interest" description="Disordered" evidence="1">
    <location>
        <begin position="1"/>
        <end position="20"/>
    </location>
</feature>
<reference evidence="2" key="1">
    <citation type="journal article" date="2015" name="Nature">
        <title>Complex archaea that bridge the gap between prokaryotes and eukaryotes.</title>
        <authorList>
            <person name="Spang A."/>
            <person name="Saw J.H."/>
            <person name="Jorgensen S.L."/>
            <person name="Zaremba-Niedzwiedzka K."/>
            <person name="Martijn J."/>
            <person name="Lind A.E."/>
            <person name="van Eijk R."/>
            <person name="Schleper C."/>
            <person name="Guy L."/>
            <person name="Ettema T.J."/>
        </authorList>
    </citation>
    <scope>NUCLEOTIDE SEQUENCE</scope>
</reference>
<proteinExistence type="predicted"/>
<protein>
    <submittedName>
        <fullName evidence="2">Uncharacterized protein</fullName>
    </submittedName>
</protein>
<evidence type="ECO:0000313" key="2">
    <source>
        <dbReference type="EMBL" id="KKL72378.1"/>
    </source>
</evidence>
<organism evidence="2">
    <name type="scientific">marine sediment metagenome</name>
    <dbReference type="NCBI Taxonomy" id="412755"/>
    <lineage>
        <taxon>unclassified sequences</taxon>
        <taxon>metagenomes</taxon>
        <taxon>ecological metagenomes</taxon>
    </lineage>
</organism>
<evidence type="ECO:0000256" key="1">
    <source>
        <dbReference type="SAM" id="MobiDB-lite"/>
    </source>
</evidence>